<feature type="coiled-coil region" evidence="1">
    <location>
        <begin position="204"/>
        <end position="242"/>
    </location>
</feature>
<evidence type="ECO:0000313" key="4">
    <source>
        <dbReference type="Proteomes" id="UP000759273"/>
    </source>
</evidence>
<protein>
    <submittedName>
        <fullName evidence="3">Uncharacterized protein</fullName>
    </submittedName>
</protein>
<reference evidence="3" key="1">
    <citation type="submission" date="2021-02" db="EMBL/GenBank/DDBJ databases">
        <title>Infant gut strain persistence is associated with maternal origin, phylogeny, and functional potential including surface adhesion and iron acquisition.</title>
        <authorList>
            <person name="Lou Y.C."/>
        </authorList>
    </citation>
    <scope>NUCLEOTIDE SEQUENCE</scope>
    <source>
        <strain evidence="3">L3_101_000M1_dasL3_101_000M1_concoct_87</strain>
    </source>
</reference>
<organism evidence="3 4">
    <name type="scientific">Subdoligranulum variabile</name>
    <dbReference type="NCBI Taxonomy" id="214851"/>
    <lineage>
        <taxon>Bacteria</taxon>
        <taxon>Bacillati</taxon>
        <taxon>Bacillota</taxon>
        <taxon>Clostridia</taxon>
        <taxon>Eubacteriales</taxon>
        <taxon>Oscillospiraceae</taxon>
        <taxon>Subdoligranulum</taxon>
    </lineage>
</organism>
<dbReference type="Gene3D" id="1.20.5.4090">
    <property type="match status" value="1"/>
</dbReference>
<feature type="coiled-coil region" evidence="1">
    <location>
        <begin position="36"/>
        <end position="140"/>
    </location>
</feature>
<gene>
    <name evidence="3" type="ORF">KHY36_11690</name>
</gene>
<evidence type="ECO:0000256" key="1">
    <source>
        <dbReference type="SAM" id="Coils"/>
    </source>
</evidence>
<evidence type="ECO:0000313" key="3">
    <source>
        <dbReference type="EMBL" id="MBS5333176.1"/>
    </source>
</evidence>
<keyword evidence="1" id="KW-0175">Coiled coil</keyword>
<feature type="region of interest" description="Disordered" evidence="2">
    <location>
        <begin position="297"/>
        <end position="358"/>
    </location>
</feature>
<comment type="caution">
    <text evidence="3">The sequence shown here is derived from an EMBL/GenBank/DDBJ whole genome shotgun (WGS) entry which is preliminary data.</text>
</comment>
<name>A0A943DBA7_9FIRM</name>
<evidence type="ECO:0000256" key="2">
    <source>
        <dbReference type="SAM" id="MobiDB-lite"/>
    </source>
</evidence>
<sequence>MPKIDIDNYIEQSGMRKARFGGYEPEDVRQAMLDLCADYEQHLAAAAAEARAARQENDALRRHAQNLMMQNQTLSGQNATLAGQVDKLQSYRANLETQFSTVKERNHSLTNQVDMLRLKNSDLVRENKELTEQCEEANSALRVKGRAHDQARQQVLADRDKVISDAETEAAHIRQQAKDDADKIIKDTNLKAEAIDQLAREQAIAQARQMVQSATDETREIQNAHRLRLQDLKSRITEMEKARGEMMDYLAKVIGDLQKAQDYASRTAPLIVHKEDLEEADAEPQLDLSALKVDAAASALRDSEPEPDAPAQPAAADETTNRVVAPGMDDDEPRTNTVVTPSPDYFDTEPKAQPGDPNEEVEIPGAIFSYPILRQQGEPILDEGAPPAPVPHKPVMPSFTLADDDEDGGDAVPASAPAPMPAPARPQTKRRRKVIMALRALQKKLGV</sequence>
<feature type="region of interest" description="Disordered" evidence="2">
    <location>
        <begin position="379"/>
        <end position="431"/>
    </location>
</feature>
<dbReference type="EMBL" id="JAGZGG010000032">
    <property type="protein sequence ID" value="MBS5333176.1"/>
    <property type="molecule type" value="Genomic_DNA"/>
</dbReference>
<dbReference type="Proteomes" id="UP000759273">
    <property type="component" value="Unassembled WGS sequence"/>
</dbReference>
<dbReference type="AlphaFoldDB" id="A0A943DBA7"/>
<feature type="compositionally biased region" description="Low complexity" evidence="2">
    <location>
        <begin position="309"/>
        <end position="318"/>
    </location>
</feature>
<accession>A0A943DBA7</accession>
<proteinExistence type="predicted"/>